<keyword evidence="3" id="KW-1185">Reference proteome</keyword>
<dbReference type="Pfam" id="PF01261">
    <property type="entry name" value="AP_endonuc_2"/>
    <property type="match status" value="1"/>
</dbReference>
<dbReference type="InterPro" id="IPR036237">
    <property type="entry name" value="Xyl_isomerase-like_sf"/>
</dbReference>
<dbReference type="OrthoDB" id="3248123at2"/>
<gene>
    <name evidence="2" type="ORF">D9V37_00330</name>
</gene>
<organism evidence="2 3">
    <name type="scientific">Nocardioides mangrovicus</name>
    <dbReference type="NCBI Taxonomy" id="2478913"/>
    <lineage>
        <taxon>Bacteria</taxon>
        <taxon>Bacillati</taxon>
        <taxon>Actinomycetota</taxon>
        <taxon>Actinomycetes</taxon>
        <taxon>Propionibacteriales</taxon>
        <taxon>Nocardioidaceae</taxon>
        <taxon>Nocardioides</taxon>
    </lineage>
</organism>
<dbReference type="PANTHER" id="PTHR12110:SF47">
    <property type="match status" value="1"/>
</dbReference>
<dbReference type="EMBL" id="RDBE01000001">
    <property type="protein sequence ID" value="RLV50478.1"/>
    <property type="molecule type" value="Genomic_DNA"/>
</dbReference>
<protein>
    <submittedName>
        <fullName evidence="2">Sugar phosphate isomerase/epimerase</fullName>
    </submittedName>
</protein>
<dbReference type="GO" id="GO:0016853">
    <property type="term" value="F:isomerase activity"/>
    <property type="evidence" value="ECO:0007669"/>
    <property type="project" value="UniProtKB-KW"/>
</dbReference>
<proteinExistence type="predicted"/>
<dbReference type="RefSeq" id="WP_121804159.1">
    <property type="nucleotide sequence ID" value="NZ_RDBE01000001.1"/>
</dbReference>
<dbReference type="AlphaFoldDB" id="A0A3L8P7X8"/>
<evidence type="ECO:0000259" key="1">
    <source>
        <dbReference type="Pfam" id="PF01261"/>
    </source>
</evidence>
<dbReference type="InterPro" id="IPR050312">
    <property type="entry name" value="IolE/XylAMocC-like"/>
</dbReference>
<feature type="domain" description="Xylose isomerase-like TIM barrel" evidence="1">
    <location>
        <begin position="27"/>
        <end position="259"/>
    </location>
</feature>
<comment type="caution">
    <text evidence="2">The sequence shown here is derived from an EMBL/GenBank/DDBJ whole genome shotgun (WGS) entry which is preliminary data.</text>
</comment>
<evidence type="ECO:0000313" key="2">
    <source>
        <dbReference type="EMBL" id="RLV50478.1"/>
    </source>
</evidence>
<dbReference type="PANTHER" id="PTHR12110">
    <property type="entry name" value="HYDROXYPYRUVATE ISOMERASE"/>
    <property type="match status" value="1"/>
</dbReference>
<sequence>MAEPGGPLFALSTASVYPESVDEAFGYAARLGYDAVEVMVSIDERSQSTEHVAHLAEYHQMPVCAVHAPCLLITQRVWGTEPWGKLERSAEMAHALGADVVVVHPPFRWQRDYATGFVEGIADLEQRTGLAFAVENMYPWRATAKREMEVYAPGWDPSQESYAHATVDLSHSATAQTDPVEMAKRLGPRLRHLHLADGSGSAKDEHLIPGRGSQPCGEMLEHLAAVGFSGHVVAEVNTRKARDRDDRERDLAEALAFARLYFSSPRSAGRSGPTAQ</sequence>
<evidence type="ECO:0000313" key="3">
    <source>
        <dbReference type="Proteomes" id="UP000281708"/>
    </source>
</evidence>
<accession>A0A3L8P7X8</accession>
<keyword evidence="2" id="KW-0413">Isomerase</keyword>
<dbReference type="Proteomes" id="UP000281708">
    <property type="component" value="Unassembled WGS sequence"/>
</dbReference>
<dbReference type="SUPFAM" id="SSF51658">
    <property type="entry name" value="Xylose isomerase-like"/>
    <property type="match status" value="1"/>
</dbReference>
<dbReference type="InterPro" id="IPR013022">
    <property type="entry name" value="Xyl_isomerase-like_TIM-brl"/>
</dbReference>
<reference evidence="2 3" key="1">
    <citation type="submission" date="2018-10" db="EMBL/GenBank/DDBJ databases">
        <title>Marmoricola sp. 4Q3S-7 whole genome shotgun sequence.</title>
        <authorList>
            <person name="Li F."/>
        </authorList>
    </citation>
    <scope>NUCLEOTIDE SEQUENCE [LARGE SCALE GENOMIC DNA]</scope>
    <source>
        <strain evidence="2 3">4Q3S-7</strain>
    </source>
</reference>
<dbReference type="Gene3D" id="3.20.20.150">
    <property type="entry name" value="Divalent-metal-dependent TIM barrel enzymes"/>
    <property type="match status" value="1"/>
</dbReference>
<name>A0A3L8P7X8_9ACTN</name>